<comment type="similarity">
    <text evidence="3">Belongs to the MICOS complex subunit Mic10 family.</text>
</comment>
<keyword evidence="4" id="KW-0812">Transmembrane</keyword>
<evidence type="ECO:0000256" key="4">
    <source>
        <dbReference type="ARBA" id="ARBA00022692"/>
    </source>
</evidence>
<comment type="function">
    <text evidence="1">Component of the MICOS complex, a large protein complex of the mitochondrial inner membrane that plays crucial roles in the maintenance of crista junctions, inner membrane architecture, and formation of contact sites to the outer membrane.</text>
</comment>
<keyword evidence="5" id="KW-0999">Mitochondrion inner membrane</keyword>
<dbReference type="InterPro" id="IPR003111">
    <property type="entry name" value="Lon_prtase_N"/>
</dbReference>
<dbReference type="InterPro" id="IPR046336">
    <property type="entry name" value="Lon_prtase_N_sf"/>
</dbReference>
<feature type="domain" description="Lon N-terminal" evidence="9">
    <location>
        <begin position="59"/>
        <end position="286"/>
    </location>
</feature>
<evidence type="ECO:0000256" key="3">
    <source>
        <dbReference type="ARBA" id="ARBA00006792"/>
    </source>
</evidence>
<evidence type="ECO:0000256" key="1">
    <source>
        <dbReference type="ARBA" id="ARBA00002689"/>
    </source>
</evidence>
<evidence type="ECO:0000256" key="2">
    <source>
        <dbReference type="ARBA" id="ARBA00004273"/>
    </source>
</evidence>
<organism evidence="10 11">
    <name type="scientific">Asparagus officinalis</name>
    <name type="common">Garden asparagus</name>
    <dbReference type="NCBI Taxonomy" id="4686"/>
    <lineage>
        <taxon>Eukaryota</taxon>
        <taxon>Viridiplantae</taxon>
        <taxon>Streptophyta</taxon>
        <taxon>Embryophyta</taxon>
        <taxon>Tracheophyta</taxon>
        <taxon>Spermatophyta</taxon>
        <taxon>Magnoliopsida</taxon>
        <taxon>Liliopsida</taxon>
        <taxon>Asparagales</taxon>
        <taxon>Asparagaceae</taxon>
        <taxon>Asparagoideae</taxon>
        <taxon>Asparagus</taxon>
    </lineage>
</organism>
<dbReference type="PROSITE" id="PS51787">
    <property type="entry name" value="LON_N"/>
    <property type="match status" value="1"/>
</dbReference>
<dbReference type="Pfam" id="PF04418">
    <property type="entry name" value="DUF543"/>
    <property type="match status" value="1"/>
</dbReference>
<dbReference type="Proteomes" id="UP000243459">
    <property type="component" value="Chromosome 2"/>
</dbReference>
<evidence type="ECO:0000256" key="7">
    <source>
        <dbReference type="ARBA" id="ARBA00023128"/>
    </source>
</evidence>
<evidence type="ECO:0000256" key="8">
    <source>
        <dbReference type="ARBA" id="ARBA00023136"/>
    </source>
</evidence>
<protein>
    <recommendedName>
        <fullName evidence="9">Lon N-terminal domain-containing protein</fullName>
    </recommendedName>
</protein>
<evidence type="ECO:0000313" key="10">
    <source>
        <dbReference type="EMBL" id="ONK77403.1"/>
    </source>
</evidence>
<dbReference type="InterPro" id="IPR015947">
    <property type="entry name" value="PUA-like_sf"/>
</dbReference>
<evidence type="ECO:0000259" key="9">
    <source>
        <dbReference type="PROSITE" id="PS51787"/>
    </source>
</evidence>
<reference evidence="11" key="1">
    <citation type="journal article" date="2017" name="Nat. Commun.">
        <title>The asparagus genome sheds light on the origin and evolution of a young Y chromosome.</title>
        <authorList>
            <person name="Harkess A."/>
            <person name="Zhou J."/>
            <person name="Xu C."/>
            <person name="Bowers J.E."/>
            <person name="Van der Hulst R."/>
            <person name="Ayyampalayam S."/>
            <person name="Mercati F."/>
            <person name="Riccardi P."/>
            <person name="McKain M.R."/>
            <person name="Kakrana A."/>
            <person name="Tang H."/>
            <person name="Ray J."/>
            <person name="Groenendijk J."/>
            <person name="Arikit S."/>
            <person name="Mathioni S.M."/>
            <person name="Nakano M."/>
            <person name="Shan H."/>
            <person name="Telgmann-Rauber A."/>
            <person name="Kanno A."/>
            <person name="Yue Z."/>
            <person name="Chen H."/>
            <person name="Li W."/>
            <person name="Chen Y."/>
            <person name="Xu X."/>
            <person name="Zhang Y."/>
            <person name="Luo S."/>
            <person name="Chen H."/>
            <person name="Gao J."/>
            <person name="Mao Z."/>
            <person name="Pires J.C."/>
            <person name="Luo M."/>
            <person name="Kudrna D."/>
            <person name="Wing R.A."/>
            <person name="Meyers B.C."/>
            <person name="Yi K."/>
            <person name="Kong H."/>
            <person name="Lavrijsen P."/>
            <person name="Sunseri F."/>
            <person name="Falavigna A."/>
            <person name="Ye Y."/>
            <person name="Leebens-Mack J.H."/>
            <person name="Chen G."/>
        </authorList>
    </citation>
    <scope>NUCLEOTIDE SEQUENCE [LARGE SCALE GENOMIC DNA]</scope>
    <source>
        <strain evidence="11">cv. DH0086</strain>
    </source>
</reference>
<dbReference type="GO" id="GO:0061617">
    <property type="term" value="C:MICOS complex"/>
    <property type="evidence" value="ECO:0007669"/>
    <property type="project" value="InterPro"/>
</dbReference>
<comment type="subcellular location">
    <subcellularLocation>
        <location evidence="2">Mitochondrion inner membrane</location>
    </subcellularLocation>
</comment>
<proteinExistence type="inferred from homology"/>
<sequence>MSCRALTLAFSSPQICCLSKNPNSTSRSQIERSLLCSTRSLSVRSCSSSWRQTSSHLDLPLLPFQSEEVLVPSECKTLHLYEARFLALLEELLLANKKTFVHFVLEPIITGRSSSGASLSARYGCLVLIEKIERLNTGALVSIRGVGRVGIMDIIQMEPYLRGTVIPRQDKVSDLEREMQPKLQELREYLCSLQALQLKLKASKDEQLQTQIKDSLLWAEREAYEDCDQSFVPKFDERLSFAALQPVSGFSQSETFSLQKEKLRAMDMRDTYERLEMGIKFVQQNIATVAAKLAIQSLDFSARISSSFVLWTKHGVPSIAVIDSLLYEIVPSKSKIPPKYDLNAKLDACVDLAVRRTAYASLAGAFTGLLLFRSPVSRWASVAFGAGVGIGSAYIESSYMFGGSPPKWSAPKAPVAPPIHVEVTSEETG</sequence>
<evidence type="ECO:0000256" key="6">
    <source>
        <dbReference type="ARBA" id="ARBA00022989"/>
    </source>
</evidence>
<dbReference type="AlphaFoldDB" id="A0A5P1FI64"/>
<keyword evidence="11" id="KW-1185">Reference proteome</keyword>
<keyword evidence="8" id="KW-0472">Membrane</keyword>
<dbReference type="Gene3D" id="2.30.130.40">
    <property type="entry name" value="LON domain-like"/>
    <property type="match status" value="1"/>
</dbReference>
<evidence type="ECO:0000313" key="11">
    <source>
        <dbReference type="Proteomes" id="UP000243459"/>
    </source>
</evidence>
<dbReference type="Gramene" id="ONK77403">
    <property type="protein sequence ID" value="ONK77403"/>
    <property type="gene ID" value="A4U43_C02F6170"/>
</dbReference>
<dbReference type="SUPFAM" id="SSF88697">
    <property type="entry name" value="PUA domain-like"/>
    <property type="match status" value="1"/>
</dbReference>
<keyword evidence="7" id="KW-0496">Mitochondrion</keyword>
<name>A0A5P1FI64_ASPOF</name>
<accession>A0A5P1FI64</accession>
<dbReference type="Pfam" id="PF02190">
    <property type="entry name" value="LON_substr_bdg"/>
    <property type="match status" value="1"/>
</dbReference>
<gene>
    <name evidence="10" type="ORF">A4U43_C02F6170</name>
</gene>
<keyword evidence="6" id="KW-1133">Transmembrane helix</keyword>
<evidence type="ECO:0000256" key="5">
    <source>
        <dbReference type="ARBA" id="ARBA00022792"/>
    </source>
</evidence>
<dbReference type="InterPro" id="IPR007512">
    <property type="entry name" value="Mic10"/>
</dbReference>
<dbReference type="PANTHER" id="PTHR46732">
    <property type="entry name" value="ATP-DEPENDENT PROTEASE LA (LON) DOMAIN PROTEIN"/>
    <property type="match status" value="1"/>
</dbReference>
<dbReference type="PANTHER" id="PTHR46732:SF5">
    <property type="entry name" value="ATP-DEPENDENT PROTEASE LA (LON) DOMAIN PROTEIN"/>
    <property type="match status" value="1"/>
</dbReference>
<dbReference type="EMBL" id="CM007382">
    <property type="protein sequence ID" value="ONK77403.1"/>
    <property type="molecule type" value="Genomic_DNA"/>
</dbReference>